<accession>A0ABZ2C9A4</accession>
<gene>
    <name evidence="4" type="ORF">R4Z09_23745</name>
</gene>
<dbReference type="EMBL" id="CP137640">
    <property type="protein sequence ID" value="WVX80267.1"/>
    <property type="molecule type" value="Genomic_DNA"/>
</dbReference>
<feature type="domain" description="PepSY" evidence="3">
    <location>
        <begin position="129"/>
        <end position="186"/>
    </location>
</feature>
<protein>
    <submittedName>
        <fullName evidence="4">PepSY domain-containing protein</fullName>
    </submittedName>
</protein>
<feature type="chain" id="PRO_5045388512" evidence="2">
    <location>
        <begin position="25"/>
        <end position="192"/>
    </location>
</feature>
<feature type="region of interest" description="Disordered" evidence="1">
    <location>
        <begin position="95"/>
        <end position="117"/>
    </location>
</feature>
<evidence type="ECO:0000313" key="5">
    <source>
        <dbReference type="Proteomes" id="UP001357223"/>
    </source>
</evidence>
<dbReference type="Pfam" id="PF03413">
    <property type="entry name" value="PepSY"/>
    <property type="match status" value="2"/>
</dbReference>
<evidence type="ECO:0000259" key="3">
    <source>
        <dbReference type="Pfam" id="PF03413"/>
    </source>
</evidence>
<proteinExistence type="predicted"/>
<dbReference type="RefSeq" id="WP_338449196.1">
    <property type="nucleotide sequence ID" value="NZ_CP137640.1"/>
</dbReference>
<keyword evidence="2" id="KW-0732">Signal</keyword>
<feature type="compositionally biased region" description="Acidic residues" evidence="1">
    <location>
        <begin position="102"/>
        <end position="117"/>
    </location>
</feature>
<organism evidence="4 5">
    <name type="scientific">Niallia oryzisoli</name>
    <dbReference type="NCBI Taxonomy" id="1737571"/>
    <lineage>
        <taxon>Bacteria</taxon>
        <taxon>Bacillati</taxon>
        <taxon>Bacillota</taxon>
        <taxon>Bacilli</taxon>
        <taxon>Bacillales</taxon>
        <taxon>Bacillaceae</taxon>
        <taxon>Niallia</taxon>
    </lineage>
</organism>
<sequence length="192" mass="20876">MKKKVFIGVVSAAVILGGSIAAVAAKNETNTQVDQSKKGFITMEKAETIALKEVDGIVESIDLETKVGKSYYEVEIEKDRMDYDIYIDAVTGKTSSVKQNDDGFDDDDRDDDHDDDSVAAENTKTTAAAISDTEAIAIAEKAVNGKMTGIKKEHDDGILKYQVELHTNRGEAEVDVNAFTGAVIEIDYDDED</sequence>
<feature type="signal peptide" evidence="2">
    <location>
        <begin position="1"/>
        <end position="24"/>
    </location>
</feature>
<dbReference type="Gene3D" id="3.10.450.40">
    <property type="match status" value="2"/>
</dbReference>
<name>A0ABZ2C9A4_9BACI</name>
<evidence type="ECO:0000256" key="2">
    <source>
        <dbReference type="SAM" id="SignalP"/>
    </source>
</evidence>
<dbReference type="InterPro" id="IPR025711">
    <property type="entry name" value="PepSY"/>
</dbReference>
<dbReference type="Proteomes" id="UP001357223">
    <property type="component" value="Chromosome"/>
</dbReference>
<feature type="domain" description="PepSY" evidence="3">
    <location>
        <begin position="41"/>
        <end position="93"/>
    </location>
</feature>
<keyword evidence="5" id="KW-1185">Reference proteome</keyword>
<reference evidence="4 5" key="1">
    <citation type="submission" date="2023-10" db="EMBL/GenBank/DDBJ databases">
        <title>Niallia locisalis sp.nov. isolated from a salt pond sample.</title>
        <authorList>
            <person name="Li X.-J."/>
            <person name="Dong L."/>
        </authorList>
    </citation>
    <scope>NUCLEOTIDE SEQUENCE [LARGE SCALE GENOMIC DNA]</scope>
    <source>
        <strain evidence="4 5">DSM 29761</strain>
    </source>
</reference>
<evidence type="ECO:0000313" key="4">
    <source>
        <dbReference type="EMBL" id="WVX80267.1"/>
    </source>
</evidence>
<evidence type="ECO:0000256" key="1">
    <source>
        <dbReference type="SAM" id="MobiDB-lite"/>
    </source>
</evidence>